<organism evidence="2 3">
    <name type="scientific">Aphanomyces euteiches</name>
    <dbReference type="NCBI Taxonomy" id="100861"/>
    <lineage>
        <taxon>Eukaryota</taxon>
        <taxon>Sar</taxon>
        <taxon>Stramenopiles</taxon>
        <taxon>Oomycota</taxon>
        <taxon>Saprolegniomycetes</taxon>
        <taxon>Saprolegniales</taxon>
        <taxon>Verrucalvaceae</taxon>
        <taxon>Aphanomyces</taxon>
    </lineage>
</organism>
<sequence length="565" mass="64888">MSNEALGYMVMPHEAEYMIENLTRMTLQDMGSSEFMRIHHDVEKLNLQTHQSAKQKSDNFVVESLLTFKKLDVLIENMLVNELWKEQVFPTLQDISDTASLRIYFVLYHEAVLCNLLEVAFYHEHVIESLDDETLMEVIDYAMRKVTWLISTPRGVFRTKTTFHKSGKDIVQELDKASSQEELHRQRLEMEFRLAIQCVTILRYICERIHILSLNILSRLLDKHDVLLSFVALIENPPWTYKTETNEWKKFQDQKWVYVEPCDLLQVTTTEAQPWIAVYFLVCSKASRDQYQLTSFRKNQVLRIRKYLNDVMLDQLPLLADVQRFLDELAIVQLNPNTVSSAAKLVMEIVPVFRTALLRQYKNDYTKVGQEFTTACASINRHDDMKQLAEVYNMAGIDELLDGADTSQPQATNNEVTPESVIPDVNPNKPHSVNIVITNCSQKIVELGSEDEITIKCSVDASTEKLVETTDGMYFRYTMHPSSAESSIVVPPHALVHATISFESSKNLINLQNSDLQLPVGSAKPVWRQVGTLEESKGVVQMQFKIEYQQYVLGLLFVSIPATMT</sequence>
<reference evidence="2 3" key="1">
    <citation type="submission" date="2019-07" db="EMBL/GenBank/DDBJ databases">
        <title>Genomics analysis of Aphanomyces spp. identifies a new class of oomycete effector associated with host adaptation.</title>
        <authorList>
            <person name="Gaulin E."/>
        </authorList>
    </citation>
    <scope>NUCLEOTIDE SEQUENCE [LARGE SCALE GENOMIC DNA]</scope>
    <source>
        <strain evidence="2 3">ATCC 201684</strain>
    </source>
</reference>
<dbReference type="InterPro" id="IPR052298">
    <property type="entry name" value="ZMYND10"/>
</dbReference>
<dbReference type="Proteomes" id="UP000481153">
    <property type="component" value="Unassembled WGS sequence"/>
</dbReference>
<comment type="caution">
    <text evidence="2">The sequence shown here is derived from an EMBL/GenBank/DDBJ whole genome shotgun (WGS) entry which is preliminary data.</text>
</comment>
<dbReference type="AlphaFoldDB" id="A0A6G0WSL1"/>
<dbReference type="GO" id="GO:0005737">
    <property type="term" value="C:cytoplasm"/>
    <property type="evidence" value="ECO:0007669"/>
    <property type="project" value="TreeGrafter"/>
</dbReference>
<accession>A0A6G0WSL1</accession>
<evidence type="ECO:0000313" key="3">
    <source>
        <dbReference type="Proteomes" id="UP000481153"/>
    </source>
</evidence>
<evidence type="ECO:0000256" key="1">
    <source>
        <dbReference type="SAM" id="MobiDB-lite"/>
    </source>
</evidence>
<evidence type="ECO:0000313" key="2">
    <source>
        <dbReference type="EMBL" id="KAF0730447.1"/>
    </source>
</evidence>
<feature type="compositionally biased region" description="Polar residues" evidence="1">
    <location>
        <begin position="408"/>
        <end position="417"/>
    </location>
</feature>
<dbReference type="EMBL" id="VJMJ01000154">
    <property type="protein sequence ID" value="KAF0730447.1"/>
    <property type="molecule type" value="Genomic_DNA"/>
</dbReference>
<proteinExistence type="predicted"/>
<feature type="region of interest" description="Disordered" evidence="1">
    <location>
        <begin position="408"/>
        <end position="427"/>
    </location>
</feature>
<gene>
    <name evidence="2" type="ORF">Ae201684_012147</name>
</gene>
<dbReference type="VEuPathDB" id="FungiDB:AeMF1_015943"/>
<dbReference type="PANTHER" id="PTHR13244:SF7">
    <property type="entry name" value="ZINC FINGER MYND DOMAIN-CONTAINING PROTEIN 10"/>
    <property type="match status" value="1"/>
</dbReference>
<dbReference type="PANTHER" id="PTHR13244">
    <property type="entry name" value="ZINC FINGER MYND DOMAIN CONTAINING PROTEIN 10"/>
    <property type="match status" value="1"/>
</dbReference>
<keyword evidence="3" id="KW-1185">Reference proteome</keyword>
<protein>
    <submittedName>
        <fullName evidence="2">Uncharacterized protein</fullName>
    </submittedName>
</protein>
<name>A0A6G0WSL1_9STRA</name>